<dbReference type="STRING" id="502025.Hoch_3001"/>
<protein>
    <recommendedName>
        <fullName evidence="3">histidine kinase</fullName>
        <ecNumber evidence="3">2.7.13.3</ecNumber>
    </recommendedName>
</protein>
<dbReference type="CDD" id="cd00075">
    <property type="entry name" value="HATPase"/>
    <property type="match status" value="1"/>
</dbReference>
<dbReference type="GO" id="GO:0007234">
    <property type="term" value="P:osmosensory signaling via phosphorelay pathway"/>
    <property type="evidence" value="ECO:0007669"/>
    <property type="project" value="TreeGrafter"/>
</dbReference>
<feature type="domain" description="PAS" evidence="14">
    <location>
        <begin position="8"/>
        <end position="52"/>
    </location>
</feature>
<dbReference type="PANTHER" id="PTHR42878:SF7">
    <property type="entry name" value="SENSOR HISTIDINE KINASE GLRK"/>
    <property type="match status" value="1"/>
</dbReference>
<evidence type="ECO:0000259" key="13">
    <source>
        <dbReference type="PROSITE" id="PS50109"/>
    </source>
</evidence>
<dbReference type="PANTHER" id="PTHR42878">
    <property type="entry name" value="TWO-COMPONENT HISTIDINE KINASE"/>
    <property type="match status" value="1"/>
</dbReference>
<dbReference type="SUPFAM" id="SSF55874">
    <property type="entry name" value="ATPase domain of HSP90 chaperone/DNA topoisomerase II/histidine kinase"/>
    <property type="match status" value="1"/>
</dbReference>
<dbReference type="PROSITE" id="PS50112">
    <property type="entry name" value="PAS"/>
    <property type="match status" value="1"/>
</dbReference>
<dbReference type="EC" id="2.7.13.3" evidence="3"/>
<evidence type="ECO:0000256" key="11">
    <source>
        <dbReference type="ARBA" id="ARBA00023012"/>
    </source>
</evidence>
<proteinExistence type="predicted"/>
<keyword evidence="8 15" id="KW-0418">Kinase</keyword>
<dbReference type="InterPro" id="IPR004358">
    <property type="entry name" value="Sig_transdc_His_kin-like_C"/>
</dbReference>
<dbReference type="GO" id="GO:0005524">
    <property type="term" value="F:ATP binding"/>
    <property type="evidence" value="ECO:0007669"/>
    <property type="project" value="UniProtKB-KW"/>
</dbReference>
<feature type="domain" description="Histidine kinase" evidence="13">
    <location>
        <begin position="276"/>
        <end position="490"/>
    </location>
</feature>
<dbReference type="EMBL" id="CP001804">
    <property type="protein sequence ID" value="ACY15508.1"/>
    <property type="molecule type" value="Genomic_DNA"/>
</dbReference>
<dbReference type="PRINTS" id="PR00344">
    <property type="entry name" value="BCTRLSENSOR"/>
</dbReference>
<dbReference type="eggNOG" id="COG4251">
    <property type="taxonomic scope" value="Bacteria"/>
</dbReference>
<dbReference type="CDD" id="cd00130">
    <property type="entry name" value="PAS"/>
    <property type="match status" value="1"/>
</dbReference>
<dbReference type="InterPro" id="IPR013656">
    <property type="entry name" value="PAS_4"/>
</dbReference>
<dbReference type="GO" id="GO:0000156">
    <property type="term" value="F:phosphorelay response regulator activity"/>
    <property type="evidence" value="ECO:0007669"/>
    <property type="project" value="TreeGrafter"/>
</dbReference>
<keyword evidence="6" id="KW-0812">Transmembrane</keyword>
<keyword evidence="4" id="KW-0597">Phosphoprotein</keyword>
<dbReference type="Gene3D" id="3.30.450.20">
    <property type="entry name" value="PAS domain"/>
    <property type="match status" value="2"/>
</dbReference>
<reference evidence="15 16" key="1">
    <citation type="journal article" date="2010" name="Stand. Genomic Sci.">
        <title>Complete genome sequence of Haliangium ochraceum type strain (SMP-2).</title>
        <authorList>
            <consortium name="US DOE Joint Genome Institute (JGI-PGF)"/>
            <person name="Ivanova N."/>
            <person name="Daum C."/>
            <person name="Lang E."/>
            <person name="Abt B."/>
            <person name="Kopitz M."/>
            <person name="Saunders E."/>
            <person name="Lapidus A."/>
            <person name="Lucas S."/>
            <person name="Glavina Del Rio T."/>
            <person name="Nolan M."/>
            <person name="Tice H."/>
            <person name="Copeland A."/>
            <person name="Cheng J.F."/>
            <person name="Chen F."/>
            <person name="Bruce D."/>
            <person name="Goodwin L."/>
            <person name="Pitluck S."/>
            <person name="Mavromatis K."/>
            <person name="Pati A."/>
            <person name="Mikhailova N."/>
            <person name="Chen A."/>
            <person name="Palaniappan K."/>
            <person name="Land M."/>
            <person name="Hauser L."/>
            <person name="Chang Y.J."/>
            <person name="Jeffries C.D."/>
            <person name="Detter J.C."/>
            <person name="Brettin T."/>
            <person name="Rohde M."/>
            <person name="Goker M."/>
            <person name="Bristow J."/>
            <person name="Markowitz V."/>
            <person name="Eisen J.A."/>
            <person name="Hugenholtz P."/>
            <person name="Kyrpides N.C."/>
            <person name="Klenk H.P."/>
        </authorList>
    </citation>
    <scope>NUCLEOTIDE SEQUENCE [LARGE SCALE GENOMIC DNA]</scope>
    <source>
        <strain evidence="16">DSM 14365 / CIP 107738 / JCM 11303 / AJ 13395 / SMP-2</strain>
    </source>
</reference>
<dbReference type="KEGG" id="hoh:Hoch_3001"/>
<dbReference type="eggNOG" id="COG3829">
    <property type="taxonomic scope" value="Bacteria"/>
</dbReference>
<dbReference type="InterPro" id="IPR036097">
    <property type="entry name" value="HisK_dim/P_sf"/>
</dbReference>
<evidence type="ECO:0000256" key="10">
    <source>
        <dbReference type="ARBA" id="ARBA00022989"/>
    </source>
</evidence>
<dbReference type="SUPFAM" id="SSF55785">
    <property type="entry name" value="PYP-like sensor domain (PAS domain)"/>
    <property type="match status" value="2"/>
</dbReference>
<evidence type="ECO:0000256" key="5">
    <source>
        <dbReference type="ARBA" id="ARBA00022679"/>
    </source>
</evidence>
<evidence type="ECO:0000256" key="3">
    <source>
        <dbReference type="ARBA" id="ARBA00012438"/>
    </source>
</evidence>
<dbReference type="HOGENOM" id="CLU_546022_0_0_7"/>
<dbReference type="Pfam" id="PF08448">
    <property type="entry name" value="PAS_4"/>
    <property type="match status" value="2"/>
</dbReference>
<dbReference type="InterPro" id="IPR050351">
    <property type="entry name" value="BphY/WalK/GraS-like"/>
</dbReference>
<dbReference type="Proteomes" id="UP000001880">
    <property type="component" value="Chromosome"/>
</dbReference>
<dbReference type="RefSeq" id="WP_012828108.1">
    <property type="nucleotide sequence ID" value="NC_013440.1"/>
</dbReference>
<dbReference type="PROSITE" id="PS50109">
    <property type="entry name" value="HIS_KIN"/>
    <property type="match status" value="1"/>
</dbReference>
<dbReference type="GO" id="GO:0030295">
    <property type="term" value="F:protein kinase activator activity"/>
    <property type="evidence" value="ECO:0007669"/>
    <property type="project" value="TreeGrafter"/>
</dbReference>
<comment type="subcellular location">
    <subcellularLocation>
        <location evidence="2">Membrane</location>
        <topology evidence="2">Multi-pass membrane protein</topology>
    </subcellularLocation>
</comment>
<dbReference type="InterPro" id="IPR035965">
    <property type="entry name" value="PAS-like_dom_sf"/>
</dbReference>
<accession>D0LR00</accession>
<dbReference type="InterPro" id="IPR003661">
    <property type="entry name" value="HisK_dim/P_dom"/>
</dbReference>
<keyword evidence="11" id="KW-0902">Two-component regulatory system</keyword>
<evidence type="ECO:0000256" key="8">
    <source>
        <dbReference type="ARBA" id="ARBA00022777"/>
    </source>
</evidence>
<evidence type="ECO:0000256" key="2">
    <source>
        <dbReference type="ARBA" id="ARBA00004141"/>
    </source>
</evidence>
<name>D0LR00_HALO1</name>
<dbReference type="InterPro" id="IPR000014">
    <property type="entry name" value="PAS"/>
</dbReference>
<evidence type="ECO:0000259" key="14">
    <source>
        <dbReference type="PROSITE" id="PS50112"/>
    </source>
</evidence>
<dbReference type="Gene3D" id="3.30.565.10">
    <property type="entry name" value="Histidine kinase-like ATPase, C-terminal domain"/>
    <property type="match status" value="1"/>
</dbReference>
<evidence type="ECO:0000256" key="1">
    <source>
        <dbReference type="ARBA" id="ARBA00000085"/>
    </source>
</evidence>
<evidence type="ECO:0000313" key="16">
    <source>
        <dbReference type="Proteomes" id="UP000001880"/>
    </source>
</evidence>
<evidence type="ECO:0000313" key="15">
    <source>
        <dbReference type="EMBL" id="ACY15508.1"/>
    </source>
</evidence>
<dbReference type="Pfam" id="PF00512">
    <property type="entry name" value="HisKA"/>
    <property type="match status" value="1"/>
</dbReference>
<dbReference type="InterPro" id="IPR003594">
    <property type="entry name" value="HATPase_dom"/>
</dbReference>
<dbReference type="SMART" id="SM00388">
    <property type="entry name" value="HisKA"/>
    <property type="match status" value="1"/>
</dbReference>
<dbReference type="SMART" id="SM00091">
    <property type="entry name" value="PAS"/>
    <property type="match status" value="2"/>
</dbReference>
<dbReference type="NCBIfam" id="TIGR00229">
    <property type="entry name" value="sensory_box"/>
    <property type="match status" value="1"/>
</dbReference>
<gene>
    <name evidence="15" type="ordered locus">Hoch_3001</name>
</gene>
<dbReference type="Pfam" id="PF02518">
    <property type="entry name" value="HATPase_c"/>
    <property type="match status" value="1"/>
</dbReference>
<evidence type="ECO:0000256" key="6">
    <source>
        <dbReference type="ARBA" id="ARBA00022692"/>
    </source>
</evidence>
<dbReference type="GO" id="GO:0000155">
    <property type="term" value="F:phosphorelay sensor kinase activity"/>
    <property type="evidence" value="ECO:0007669"/>
    <property type="project" value="InterPro"/>
</dbReference>
<organism evidence="15 16">
    <name type="scientific">Haliangium ochraceum (strain DSM 14365 / JCM 11303 / SMP-2)</name>
    <dbReference type="NCBI Taxonomy" id="502025"/>
    <lineage>
        <taxon>Bacteria</taxon>
        <taxon>Pseudomonadati</taxon>
        <taxon>Myxococcota</taxon>
        <taxon>Polyangia</taxon>
        <taxon>Haliangiales</taxon>
        <taxon>Kofleriaceae</taxon>
        <taxon>Haliangium</taxon>
    </lineage>
</organism>
<evidence type="ECO:0000256" key="4">
    <source>
        <dbReference type="ARBA" id="ARBA00022553"/>
    </source>
</evidence>
<dbReference type="SMART" id="SM00387">
    <property type="entry name" value="HATPase_c"/>
    <property type="match status" value="1"/>
</dbReference>
<keyword evidence="10" id="KW-1133">Transmembrane helix</keyword>
<evidence type="ECO:0000256" key="9">
    <source>
        <dbReference type="ARBA" id="ARBA00022840"/>
    </source>
</evidence>
<comment type="catalytic activity">
    <reaction evidence="1">
        <text>ATP + protein L-histidine = ADP + protein N-phospho-L-histidine.</text>
        <dbReference type="EC" id="2.7.13.3"/>
    </reaction>
</comment>
<keyword evidence="9" id="KW-0067">ATP-binding</keyword>
<evidence type="ECO:0000256" key="7">
    <source>
        <dbReference type="ARBA" id="ARBA00022741"/>
    </source>
</evidence>
<dbReference type="SUPFAM" id="SSF47384">
    <property type="entry name" value="Homodimeric domain of signal transducing histidine kinase"/>
    <property type="match status" value="1"/>
</dbReference>
<dbReference type="InterPro" id="IPR005467">
    <property type="entry name" value="His_kinase_dom"/>
</dbReference>
<keyword evidence="5" id="KW-0808">Transferase</keyword>
<dbReference type="InterPro" id="IPR036890">
    <property type="entry name" value="HATPase_C_sf"/>
</dbReference>
<dbReference type="CDD" id="cd00082">
    <property type="entry name" value="HisKA"/>
    <property type="match status" value="1"/>
</dbReference>
<keyword evidence="16" id="KW-1185">Reference proteome</keyword>
<dbReference type="GO" id="GO:0016020">
    <property type="term" value="C:membrane"/>
    <property type="evidence" value="ECO:0007669"/>
    <property type="project" value="UniProtKB-SubCell"/>
</dbReference>
<sequence>MSRHDDDDESWYRRILDSMSDYVFVKDTRSRLVWANRQFCSYYGMTPEELVDIVEPPTTDPDDVVHYVKDDYQVIVEGKPLFIPREPFTDHEGTVRYIATVKSPIRDADDRVIGLVGSARLLTDEDSVATSRLERQRWKEHLSELRTLVYDLPLAAAMFDPQLRFLAYSQAWPATLGHEGPALTSEFYSDAFEQLLPLRAHCQAAMESREPVSVPAIEIALANRPTVIVNIEIRPWSTPTGRCGGVIVLLQDVTELYSANESLRRLNDELLQFNYRVSHDLLAPLKTVLGYLNLCEEELADGNLDEMSSFHAKMRLNLERLGGLVEDVLNLARADAVSAERCPVDIAALVAEIQEKFAEPIASASVQVTAQIDVGTVAVERVRLQQILENLIANAIKYHDPRRELRRVEIEARLEQPSLLVVTVGDNGLGFDEALRDTIFDLFMRGTSTHPGSGLGLYLVKKHLAQMQGTIEVLSCRDDTVFQLRVPVPPSAAGREESE</sequence>
<dbReference type="Gene3D" id="1.10.287.130">
    <property type="match status" value="1"/>
</dbReference>
<evidence type="ECO:0000256" key="12">
    <source>
        <dbReference type="ARBA" id="ARBA00023136"/>
    </source>
</evidence>
<keyword evidence="7" id="KW-0547">Nucleotide-binding</keyword>
<keyword evidence="12" id="KW-0472">Membrane</keyword>
<dbReference type="AlphaFoldDB" id="D0LR00"/>